<dbReference type="InterPro" id="IPR003439">
    <property type="entry name" value="ABC_transporter-like_ATP-bd"/>
</dbReference>
<feature type="transmembrane region" description="Helical" evidence="9">
    <location>
        <begin position="99"/>
        <end position="119"/>
    </location>
</feature>
<feature type="transmembrane region" description="Helical" evidence="9">
    <location>
        <begin position="49"/>
        <end position="69"/>
    </location>
</feature>
<dbReference type="InterPro" id="IPR051120">
    <property type="entry name" value="ABC_AA/LPS_Transport"/>
</dbReference>
<feature type="domain" description="ABC transporter" evidence="10">
    <location>
        <begin position="354"/>
        <end position="600"/>
    </location>
</feature>
<evidence type="ECO:0000256" key="4">
    <source>
        <dbReference type="ARBA" id="ARBA00022692"/>
    </source>
</evidence>
<evidence type="ECO:0000256" key="5">
    <source>
        <dbReference type="ARBA" id="ARBA00022741"/>
    </source>
</evidence>
<dbReference type="InterPro" id="IPR027417">
    <property type="entry name" value="P-loop_NTPase"/>
</dbReference>
<organism evidence="11 12">
    <name type="scientific">Pseudonocardia lutea</name>
    <dbReference type="NCBI Taxonomy" id="2172015"/>
    <lineage>
        <taxon>Bacteria</taxon>
        <taxon>Bacillati</taxon>
        <taxon>Actinomycetota</taxon>
        <taxon>Actinomycetes</taxon>
        <taxon>Pseudonocardiales</taxon>
        <taxon>Pseudonocardiaceae</taxon>
        <taxon>Pseudonocardia</taxon>
    </lineage>
</organism>
<dbReference type="InterPro" id="IPR003593">
    <property type="entry name" value="AAA+_ATPase"/>
</dbReference>
<feature type="transmembrane region" description="Helical" evidence="9">
    <location>
        <begin position="126"/>
        <end position="150"/>
    </location>
</feature>
<dbReference type="CDD" id="cd06581">
    <property type="entry name" value="TM_PBP1_LivM_like"/>
    <property type="match status" value="1"/>
</dbReference>
<keyword evidence="8 9" id="KW-0472">Membrane</keyword>
<evidence type="ECO:0000256" key="7">
    <source>
        <dbReference type="ARBA" id="ARBA00022989"/>
    </source>
</evidence>
<feature type="transmembrane region" description="Helical" evidence="9">
    <location>
        <begin position="249"/>
        <end position="265"/>
    </location>
</feature>
<keyword evidence="5" id="KW-0547">Nucleotide-binding</keyword>
<evidence type="ECO:0000256" key="6">
    <source>
        <dbReference type="ARBA" id="ARBA00022840"/>
    </source>
</evidence>
<keyword evidence="12" id="KW-1185">Reference proteome</keyword>
<keyword evidence="6 11" id="KW-0067">ATP-binding</keyword>
<gene>
    <name evidence="11" type="ORF">ACFQH9_19125</name>
</gene>
<evidence type="ECO:0000256" key="9">
    <source>
        <dbReference type="SAM" id="Phobius"/>
    </source>
</evidence>
<comment type="caution">
    <text evidence="11">The sequence shown here is derived from an EMBL/GenBank/DDBJ whole genome shotgun (WGS) entry which is preliminary data.</text>
</comment>
<evidence type="ECO:0000256" key="1">
    <source>
        <dbReference type="ARBA" id="ARBA00004651"/>
    </source>
</evidence>
<evidence type="ECO:0000313" key="11">
    <source>
        <dbReference type="EMBL" id="MFC5950384.1"/>
    </source>
</evidence>
<dbReference type="EMBL" id="JBHSQK010000047">
    <property type="protein sequence ID" value="MFC5950384.1"/>
    <property type="molecule type" value="Genomic_DNA"/>
</dbReference>
<evidence type="ECO:0000256" key="8">
    <source>
        <dbReference type="ARBA" id="ARBA00023136"/>
    </source>
</evidence>
<feature type="transmembrane region" description="Helical" evidence="9">
    <location>
        <begin position="170"/>
        <end position="190"/>
    </location>
</feature>
<keyword evidence="4 9" id="KW-0812">Transmembrane</keyword>
<reference evidence="12" key="1">
    <citation type="journal article" date="2019" name="Int. J. Syst. Evol. Microbiol.">
        <title>The Global Catalogue of Microorganisms (GCM) 10K type strain sequencing project: providing services to taxonomists for standard genome sequencing and annotation.</title>
        <authorList>
            <consortium name="The Broad Institute Genomics Platform"/>
            <consortium name="The Broad Institute Genome Sequencing Center for Infectious Disease"/>
            <person name="Wu L."/>
            <person name="Ma J."/>
        </authorList>
    </citation>
    <scope>NUCLEOTIDE SEQUENCE [LARGE SCALE GENOMIC DNA]</scope>
    <source>
        <strain evidence="12">CGMCC 4.7397</strain>
    </source>
</reference>
<dbReference type="PANTHER" id="PTHR45772:SF1">
    <property type="entry name" value="ABC TRANSPORTER ATP-BINDING PROTEIN"/>
    <property type="match status" value="1"/>
</dbReference>
<feature type="transmembrane region" description="Helical" evidence="9">
    <location>
        <begin position="74"/>
        <end position="93"/>
    </location>
</feature>
<dbReference type="CDD" id="cd03219">
    <property type="entry name" value="ABC_Mj1267_LivG_branched"/>
    <property type="match status" value="1"/>
</dbReference>
<keyword evidence="2" id="KW-0813">Transport</keyword>
<dbReference type="InterPro" id="IPR032823">
    <property type="entry name" value="BCA_ABC_TP_C"/>
</dbReference>
<sequence length="609" mass="62473">MSEHARVGPVSRAAAALLAGGRASLASGAVLAVVLIVAIPLLVPNNYRLYAFVNGAVQLIAVLGLNVLVGHAGLISLGTAAFAMVGAYTVALTHAHWDWPFAAGSALAVVVCAVVGLVTGMPALKLGPFAVAAISLAYLSVATSLLLLWSGLTGGGDGLPVRASDLDLNLLWTLLAGLAAVLYVLARNVIRSPLGRAMRVARLSRPLAESLGVAPARVRLTAFVLASALAGLSGSFYPMINGRTTPEPFSIALSVLVLLMVILGGEGRISGPLLGVVAMVLIPIGLSTVFAEGGQASTLTYGVILLLTVLLVPRGLAGLIRGLLERLARPVTRQASPEPAATLELEVRSEPVGLRVSGLAKSIGGVRALVDASLDAAPGTVHGLIGPNGSGKTTFLNCVSGALRPDTGTVELGGTPLTGAAFRRVRAGLSRTFQAPQLMVDETALENVVHGADVHRRASHLAYVFRLPSARAEARARRVEARAWLDTVGVGHLADERAGGLPAGAQRLVEIARVLATEPRIVLLDEPAAGLSGPETDELAAVVRRVRAAGVTVVIVEHDVDLIMALCDRVTVLDRGSVIAEGTPAEVRRDPAVVAAYLGGEPAVPGAGS</sequence>
<keyword evidence="7 9" id="KW-1133">Transmembrane helix</keyword>
<dbReference type="GO" id="GO:0005524">
    <property type="term" value="F:ATP binding"/>
    <property type="evidence" value="ECO:0007669"/>
    <property type="project" value="UniProtKB-KW"/>
</dbReference>
<dbReference type="Pfam" id="PF12399">
    <property type="entry name" value="BCA_ABC_TP_C"/>
    <property type="match status" value="1"/>
</dbReference>
<dbReference type="Proteomes" id="UP001596119">
    <property type="component" value="Unassembled WGS sequence"/>
</dbReference>
<evidence type="ECO:0000313" key="12">
    <source>
        <dbReference type="Proteomes" id="UP001596119"/>
    </source>
</evidence>
<protein>
    <submittedName>
        <fullName evidence="11">ATP-binding cassette domain-containing protein</fullName>
    </submittedName>
</protein>
<comment type="subcellular location">
    <subcellularLocation>
        <location evidence="1">Cell membrane</location>
        <topology evidence="1">Multi-pass membrane protein</topology>
    </subcellularLocation>
</comment>
<feature type="transmembrane region" description="Helical" evidence="9">
    <location>
        <begin position="272"/>
        <end position="291"/>
    </location>
</feature>
<dbReference type="InterPro" id="IPR043428">
    <property type="entry name" value="LivM-like"/>
</dbReference>
<dbReference type="Pfam" id="PF02653">
    <property type="entry name" value="BPD_transp_2"/>
    <property type="match status" value="1"/>
</dbReference>
<dbReference type="PANTHER" id="PTHR45772">
    <property type="entry name" value="CONSERVED COMPONENT OF ABC TRANSPORTER FOR NATURAL AMINO ACIDS-RELATED"/>
    <property type="match status" value="1"/>
</dbReference>
<dbReference type="SUPFAM" id="SSF52540">
    <property type="entry name" value="P-loop containing nucleoside triphosphate hydrolases"/>
    <property type="match status" value="1"/>
</dbReference>
<dbReference type="Pfam" id="PF00005">
    <property type="entry name" value="ABC_tran"/>
    <property type="match status" value="1"/>
</dbReference>
<accession>A0ABW1IDF9</accession>
<dbReference type="SMART" id="SM00382">
    <property type="entry name" value="AAA"/>
    <property type="match status" value="1"/>
</dbReference>
<proteinExistence type="predicted"/>
<evidence type="ECO:0000259" key="10">
    <source>
        <dbReference type="PROSITE" id="PS50893"/>
    </source>
</evidence>
<evidence type="ECO:0000256" key="3">
    <source>
        <dbReference type="ARBA" id="ARBA00022475"/>
    </source>
</evidence>
<dbReference type="RefSeq" id="WP_379567518.1">
    <property type="nucleotide sequence ID" value="NZ_JBHSQK010000047.1"/>
</dbReference>
<feature type="transmembrane region" description="Helical" evidence="9">
    <location>
        <begin position="21"/>
        <end position="43"/>
    </location>
</feature>
<dbReference type="Gene3D" id="3.40.50.300">
    <property type="entry name" value="P-loop containing nucleotide triphosphate hydrolases"/>
    <property type="match status" value="1"/>
</dbReference>
<dbReference type="PROSITE" id="PS50893">
    <property type="entry name" value="ABC_TRANSPORTER_2"/>
    <property type="match status" value="1"/>
</dbReference>
<feature type="transmembrane region" description="Helical" evidence="9">
    <location>
        <begin position="303"/>
        <end position="324"/>
    </location>
</feature>
<keyword evidence="3" id="KW-1003">Cell membrane</keyword>
<evidence type="ECO:0000256" key="2">
    <source>
        <dbReference type="ARBA" id="ARBA00022448"/>
    </source>
</evidence>
<dbReference type="InterPro" id="IPR001851">
    <property type="entry name" value="ABC_transp_permease"/>
</dbReference>
<name>A0ABW1IDF9_9PSEU</name>